<dbReference type="GO" id="GO:0005737">
    <property type="term" value="C:cytoplasm"/>
    <property type="evidence" value="ECO:0007669"/>
    <property type="project" value="UniProtKB-SubCell"/>
</dbReference>
<dbReference type="Proteomes" id="UP000029391">
    <property type="component" value="Unassembled WGS sequence"/>
</dbReference>
<dbReference type="AlphaFoldDB" id="A0A091BX81"/>
<gene>
    <name evidence="11" type="primary">hisG</name>
    <name evidence="14" type="ORF">P873_01095</name>
</gene>
<dbReference type="Gene3D" id="3.30.70.120">
    <property type="match status" value="1"/>
</dbReference>
<dbReference type="NCBIfam" id="TIGR03455">
    <property type="entry name" value="HisG_C-term"/>
    <property type="match status" value="1"/>
</dbReference>
<keyword evidence="6 11" id="KW-0028">Amino-acid biosynthesis</keyword>
<evidence type="ECO:0000256" key="5">
    <source>
        <dbReference type="ARBA" id="ARBA00020998"/>
    </source>
</evidence>
<dbReference type="PANTHER" id="PTHR21403:SF8">
    <property type="entry name" value="ATP PHOSPHORIBOSYLTRANSFERASE"/>
    <property type="match status" value="1"/>
</dbReference>
<evidence type="ECO:0000256" key="11">
    <source>
        <dbReference type="HAMAP-Rule" id="MF_00079"/>
    </source>
</evidence>
<protein>
    <recommendedName>
        <fullName evidence="5 11">ATP phosphoribosyltransferase</fullName>
        <shortName evidence="11">ATP-PRT</shortName>
        <shortName evidence="11">ATP-PRTase</shortName>
        <ecNumber evidence="4 11">2.4.2.17</ecNumber>
    </recommendedName>
</protein>
<dbReference type="PROSITE" id="PS01316">
    <property type="entry name" value="ATP_P_PHORIBOSYLTR"/>
    <property type="match status" value="1"/>
</dbReference>
<dbReference type="Pfam" id="PF08029">
    <property type="entry name" value="HisG_C"/>
    <property type="match status" value="1"/>
</dbReference>
<accession>A0A091BX81</accession>
<dbReference type="InterPro" id="IPR011322">
    <property type="entry name" value="N-reg_PII-like_a/b"/>
</dbReference>
<evidence type="ECO:0000313" key="14">
    <source>
        <dbReference type="EMBL" id="KFN48925.1"/>
    </source>
</evidence>
<dbReference type="eggNOG" id="COG0040">
    <property type="taxonomic scope" value="Bacteria"/>
</dbReference>
<name>A0A091BX81_9GAMM</name>
<evidence type="ECO:0000256" key="4">
    <source>
        <dbReference type="ARBA" id="ARBA00011946"/>
    </source>
</evidence>
<keyword evidence="9 11" id="KW-0368">Histidine biosynthesis</keyword>
<dbReference type="NCBIfam" id="TIGR00070">
    <property type="entry name" value="hisG"/>
    <property type="match status" value="1"/>
</dbReference>
<evidence type="ECO:0000256" key="3">
    <source>
        <dbReference type="ARBA" id="ARBA00007955"/>
    </source>
</evidence>
<dbReference type="GO" id="GO:0000105">
    <property type="term" value="P:L-histidine biosynthetic process"/>
    <property type="evidence" value="ECO:0007669"/>
    <property type="project" value="UniProtKB-UniRule"/>
</dbReference>
<dbReference type="EC" id="2.4.2.17" evidence="4 11"/>
<evidence type="ECO:0000313" key="15">
    <source>
        <dbReference type="Proteomes" id="UP000029391"/>
    </source>
</evidence>
<evidence type="ECO:0000256" key="6">
    <source>
        <dbReference type="ARBA" id="ARBA00022605"/>
    </source>
</evidence>
<evidence type="ECO:0000256" key="1">
    <source>
        <dbReference type="ARBA" id="ARBA00000915"/>
    </source>
</evidence>
<evidence type="ECO:0000259" key="13">
    <source>
        <dbReference type="Pfam" id="PF08029"/>
    </source>
</evidence>
<dbReference type="InterPro" id="IPR013115">
    <property type="entry name" value="HisG_C"/>
</dbReference>
<keyword evidence="11" id="KW-0479">Metal-binding</keyword>
<evidence type="ECO:0000256" key="2">
    <source>
        <dbReference type="ARBA" id="ARBA00004667"/>
    </source>
</evidence>
<dbReference type="InterPro" id="IPR018198">
    <property type="entry name" value="ATP_PRibTrfase_CS"/>
</dbReference>
<dbReference type="InterPro" id="IPR013820">
    <property type="entry name" value="ATP_PRibTrfase_cat"/>
</dbReference>
<dbReference type="Gene3D" id="3.40.190.10">
    <property type="entry name" value="Periplasmic binding protein-like II"/>
    <property type="match status" value="2"/>
</dbReference>
<dbReference type="GO" id="GO:0005524">
    <property type="term" value="F:ATP binding"/>
    <property type="evidence" value="ECO:0007669"/>
    <property type="project" value="UniProtKB-KW"/>
</dbReference>
<evidence type="ECO:0000256" key="9">
    <source>
        <dbReference type="ARBA" id="ARBA00023102"/>
    </source>
</evidence>
<organism evidence="14 15">
    <name type="scientific">Arenimonas composti TR7-09 = DSM 18010</name>
    <dbReference type="NCBI Taxonomy" id="1121013"/>
    <lineage>
        <taxon>Bacteria</taxon>
        <taxon>Pseudomonadati</taxon>
        <taxon>Pseudomonadota</taxon>
        <taxon>Gammaproteobacteria</taxon>
        <taxon>Lysobacterales</taxon>
        <taxon>Lysobacteraceae</taxon>
        <taxon>Arenimonas</taxon>
    </lineage>
</organism>
<dbReference type="UniPathway" id="UPA00031">
    <property type="reaction ID" value="UER00006"/>
</dbReference>
<dbReference type="OrthoDB" id="9801867at2"/>
<dbReference type="RefSeq" id="WP_026815918.1">
    <property type="nucleotide sequence ID" value="NZ_AUFF01000001.1"/>
</dbReference>
<comment type="function">
    <text evidence="10 11">Catalyzes the condensation of ATP and 5-phosphoribose 1-diphosphate to form N'-(5'-phosphoribosyl)-ATP (PR-ATP). Has a crucial role in the pathway because the rate of histidine biosynthesis seems to be controlled primarily by regulation of HisG enzymatic activity.</text>
</comment>
<keyword evidence="7 11" id="KW-0328">Glycosyltransferase</keyword>
<comment type="caution">
    <text evidence="14">The sequence shown here is derived from an EMBL/GenBank/DDBJ whole genome shotgun (WGS) entry which is preliminary data.</text>
</comment>
<reference evidence="14 15" key="1">
    <citation type="submission" date="2013-09" db="EMBL/GenBank/DDBJ databases">
        <title>Genome sequencing of Arenimonas composti.</title>
        <authorList>
            <person name="Chen F."/>
            <person name="Wang G."/>
        </authorList>
    </citation>
    <scope>NUCLEOTIDE SEQUENCE [LARGE SCALE GENOMIC DNA]</scope>
    <source>
        <strain evidence="14 15">TR7-09</strain>
    </source>
</reference>
<dbReference type="EMBL" id="AWXU01000046">
    <property type="protein sequence ID" value="KFN48925.1"/>
    <property type="molecule type" value="Genomic_DNA"/>
</dbReference>
<comment type="pathway">
    <text evidence="2 11">Amino-acid biosynthesis; L-histidine biosynthesis; L-histidine from 5-phospho-alpha-D-ribose 1-diphosphate: step 1/9.</text>
</comment>
<evidence type="ECO:0000256" key="10">
    <source>
        <dbReference type="ARBA" id="ARBA00024861"/>
    </source>
</evidence>
<dbReference type="InterPro" id="IPR015867">
    <property type="entry name" value="N-reg_PII/ATP_PRibTrfase_C"/>
</dbReference>
<dbReference type="PANTHER" id="PTHR21403">
    <property type="entry name" value="ATP PHOSPHORIBOSYLTRANSFERASE ATP-PRTASE"/>
    <property type="match status" value="1"/>
</dbReference>
<dbReference type="SUPFAM" id="SSF53850">
    <property type="entry name" value="Periplasmic binding protein-like II"/>
    <property type="match status" value="1"/>
</dbReference>
<feature type="domain" description="Histidine biosynthesis HisG C-terminal" evidence="13">
    <location>
        <begin position="224"/>
        <end position="293"/>
    </location>
</feature>
<dbReference type="SUPFAM" id="SSF54913">
    <property type="entry name" value="GlnB-like"/>
    <property type="match status" value="1"/>
</dbReference>
<proteinExistence type="inferred from homology"/>
<evidence type="ECO:0000256" key="8">
    <source>
        <dbReference type="ARBA" id="ARBA00022679"/>
    </source>
</evidence>
<keyword evidence="11" id="KW-0067">ATP-binding</keyword>
<feature type="domain" description="ATP phosphoribosyltransferase catalytic" evidence="12">
    <location>
        <begin position="56"/>
        <end position="205"/>
    </location>
</feature>
<comment type="activity regulation">
    <text evidence="11">Feedback inhibited by histidine.</text>
</comment>
<dbReference type="STRING" id="1121013.GCA_000426365_00379"/>
<evidence type="ECO:0000256" key="7">
    <source>
        <dbReference type="ARBA" id="ARBA00022676"/>
    </source>
</evidence>
<comment type="cofactor">
    <cofactor evidence="11">
        <name>Mg(2+)</name>
        <dbReference type="ChEBI" id="CHEBI:18420"/>
    </cofactor>
</comment>
<comment type="catalytic activity">
    <reaction evidence="1 11">
        <text>1-(5-phospho-beta-D-ribosyl)-ATP + diphosphate = 5-phospho-alpha-D-ribose 1-diphosphate + ATP</text>
        <dbReference type="Rhea" id="RHEA:18473"/>
        <dbReference type="ChEBI" id="CHEBI:30616"/>
        <dbReference type="ChEBI" id="CHEBI:33019"/>
        <dbReference type="ChEBI" id="CHEBI:58017"/>
        <dbReference type="ChEBI" id="CHEBI:73183"/>
        <dbReference type="EC" id="2.4.2.17"/>
    </reaction>
</comment>
<sequence length="297" mass="30444">MSAPEGDRLRIAVQKSGRLSAPSLELLTAVGLGFAPAGDRLFCAGENAPVDLLRVRDDDIPGLVADGGCDLGIVGADVLGEFAAGAGVRPPSLLRELGFGRCRLAIALPQGLNWSGPASLAGLRIATSHPRHLAAWLRANAVAAEIVTLSGAVEIAPRLGRADAVCDLVSSGATLAANALREVATVATSQAVLVGRAGGLDAARAAIAGPLLQRLDAVLGVRGSRLVLCQAAREALPALLPLLPEVSTHTVTAIEGDPERISLQALCRRAPDWPALEALRGAGARDLLVLPVERMLA</sequence>
<dbReference type="InterPro" id="IPR001348">
    <property type="entry name" value="ATP_PRibTrfase_HisG"/>
</dbReference>
<dbReference type="HAMAP" id="MF_00079">
    <property type="entry name" value="HisG_Long"/>
    <property type="match status" value="1"/>
</dbReference>
<keyword evidence="11" id="KW-0460">Magnesium</keyword>
<comment type="subcellular location">
    <subcellularLocation>
        <location evidence="11">Cytoplasm</location>
    </subcellularLocation>
</comment>
<dbReference type="Pfam" id="PF01634">
    <property type="entry name" value="HisG"/>
    <property type="match status" value="1"/>
</dbReference>
<keyword evidence="15" id="KW-1185">Reference proteome</keyword>
<keyword evidence="8 11" id="KW-0808">Transferase</keyword>
<evidence type="ECO:0000259" key="12">
    <source>
        <dbReference type="Pfam" id="PF01634"/>
    </source>
</evidence>
<dbReference type="GO" id="GO:0003879">
    <property type="term" value="F:ATP phosphoribosyltransferase activity"/>
    <property type="evidence" value="ECO:0007669"/>
    <property type="project" value="UniProtKB-UniRule"/>
</dbReference>
<keyword evidence="11" id="KW-0547">Nucleotide-binding</keyword>
<comment type="similarity">
    <text evidence="3 11">Belongs to the ATP phosphoribosyltransferase family. Long subfamily.</text>
</comment>
<dbReference type="GO" id="GO:0000287">
    <property type="term" value="F:magnesium ion binding"/>
    <property type="evidence" value="ECO:0007669"/>
    <property type="project" value="UniProtKB-UniRule"/>
</dbReference>
<dbReference type="InterPro" id="IPR020621">
    <property type="entry name" value="ATP-PRT_HisG_long"/>
</dbReference>
<keyword evidence="11" id="KW-0963">Cytoplasm</keyword>